<evidence type="ECO:0000313" key="2">
    <source>
        <dbReference type="EMBL" id="OWR47049.1"/>
    </source>
</evidence>
<gene>
    <name evidence="2" type="ORF">KGM_211417</name>
</gene>
<protein>
    <submittedName>
        <fullName evidence="2">Uncharacterized protein</fullName>
    </submittedName>
</protein>
<feature type="compositionally biased region" description="Basic and acidic residues" evidence="1">
    <location>
        <begin position="19"/>
        <end position="48"/>
    </location>
</feature>
<keyword evidence="3" id="KW-1185">Reference proteome</keyword>
<dbReference type="InParanoid" id="A0A212EZX4"/>
<dbReference type="eggNOG" id="ENOG502SDV4">
    <property type="taxonomic scope" value="Eukaryota"/>
</dbReference>
<accession>A0A212EZX4</accession>
<evidence type="ECO:0000256" key="1">
    <source>
        <dbReference type="SAM" id="MobiDB-lite"/>
    </source>
</evidence>
<evidence type="ECO:0000313" key="3">
    <source>
        <dbReference type="Proteomes" id="UP000007151"/>
    </source>
</evidence>
<dbReference type="EMBL" id="AGBW02011206">
    <property type="protein sequence ID" value="OWR47049.1"/>
    <property type="molecule type" value="Genomic_DNA"/>
</dbReference>
<dbReference type="Proteomes" id="UP000007151">
    <property type="component" value="Unassembled WGS sequence"/>
</dbReference>
<organism evidence="2 3">
    <name type="scientific">Danaus plexippus plexippus</name>
    <dbReference type="NCBI Taxonomy" id="278856"/>
    <lineage>
        <taxon>Eukaryota</taxon>
        <taxon>Metazoa</taxon>
        <taxon>Ecdysozoa</taxon>
        <taxon>Arthropoda</taxon>
        <taxon>Hexapoda</taxon>
        <taxon>Insecta</taxon>
        <taxon>Pterygota</taxon>
        <taxon>Neoptera</taxon>
        <taxon>Endopterygota</taxon>
        <taxon>Lepidoptera</taxon>
        <taxon>Glossata</taxon>
        <taxon>Ditrysia</taxon>
        <taxon>Papilionoidea</taxon>
        <taxon>Nymphalidae</taxon>
        <taxon>Danainae</taxon>
        <taxon>Danaini</taxon>
        <taxon>Danaina</taxon>
        <taxon>Danaus</taxon>
        <taxon>Danaus</taxon>
    </lineage>
</organism>
<comment type="caution">
    <text evidence="2">The sequence shown here is derived from an EMBL/GenBank/DDBJ whole genome shotgun (WGS) entry which is preliminary data.</text>
</comment>
<proteinExistence type="predicted"/>
<sequence>MKSGTKIIPPKPWQSEQSEWVRLKRERDDHDYDHDYDRDHDHAHDHRGTSGVTGPIHTFVKTDKNANYKWGVRHHVGNQYAS</sequence>
<dbReference type="KEGG" id="dpl:KGM_211417"/>
<reference evidence="2 3" key="1">
    <citation type="journal article" date="2011" name="Cell">
        <title>The monarch butterfly genome yields insights into long-distance migration.</title>
        <authorList>
            <person name="Zhan S."/>
            <person name="Merlin C."/>
            <person name="Boore J.L."/>
            <person name="Reppert S.M."/>
        </authorList>
    </citation>
    <scope>NUCLEOTIDE SEQUENCE [LARGE SCALE GENOMIC DNA]</scope>
    <source>
        <strain evidence="2">F-2</strain>
    </source>
</reference>
<feature type="region of interest" description="Disordered" evidence="1">
    <location>
        <begin position="1"/>
        <end position="56"/>
    </location>
</feature>
<name>A0A212EZX4_DANPL</name>
<dbReference type="AlphaFoldDB" id="A0A212EZX4"/>